<evidence type="ECO:0000313" key="2">
    <source>
        <dbReference type="Proteomes" id="UP001163321"/>
    </source>
</evidence>
<evidence type="ECO:0000313" key="1">
    <source>
        <dbReference type="EMBL" id="KAI9906823.1"/>
    </source>
</evidence>
<dbReference type="Proteomes" id="UP001163321">
    <property type="component" value="Chromosome 8"/>
</dbReference>
<name>A0ACC0VLT0_9STRA</name>
<gene>
    <name evidence="1" type="ORF">PsorP6_016291</name>
</gene>
<reference evidence="1 2" key="1">
    <citation type="journal article" date="2022" name="bioRxiv">
        <title>The genome of the oomycete Peronosclerospora sorghi, a cosmopolitan pathogen of maize and sorghum, is inflated with dispersed pseudogenes.</title>
        <authorList>
            <person name="Fletcher K."/>
            <person name="Martin F."/>
            <person name="Isakeit T."/>
            <person name="Cavanaugh K."/>
            <person name="Magill C."/>
            <person name="Michelmore R."/>
        </authorList>
    </citation>
    <scope>NUCLEOTIDE SEQUENCE [LARGE SCALE GENOMIC DNA]</scope>
    <source>
        <strain evidence="1">P6</strain>
    </source>
</reference>
<protein>
    <submittedName>
        <fullName evidence="1">Uncharacterized protein</fullName>
    </submittedName>
</protein>
<accession>A0ACC0VLT0</accession>
<proteinExistence type="predicted"/>
<sequence length="263" mass="30360">MYMHLGIAKKTKKILEPGNQRVRGYFVLGDLNTSLDLRLYYSSLGLFYTPGRYICLEWLAKRSVFDAWRTHFDTKRVLKGLLPRKNRLDYILLSDVIYERSYNDSRYFLPTNARDRLAHSVSFRTVLPLHGRWYRKFTRYFLGYRMFVSAINKEDEMVRAKLSATTNPGVVTEKWKITIKYQLHKVQKKLRMQDTQAVDGCRSLLGKAAAGIGIPPGYQTANRVRKWGTQKALQEELILLTTPSSASPSLPLGHCSQKPTVSF</sequence>
<dbReference type="EMBL" id="CM047587">
    <property type="protein sequence ID" value="KAI9906823.1"/>
    <property type="molecule type" value="Genomic_DNA"/>
</dbReference>
<comment type="caution">
    <text evidence="1">The sequence shown here is derived from an EMBL/GenBank/DDBJ whole genome shotgun (WGS) entry which is preliminary data.</text>
</comment>
<organism evidence="1 2">
    <name type="scientific">Peronosclerospora sorghi</name>
    <dbReference type="NCBI Taxonomy" id="230839"/>
    <lineage>
        <taxon>Eukaryota</taxon>
        <taxon>Sar</taxon>
        <taxon>Stramenopiles</taxon>
        <taxon>Oomycota</taxon>
        <taxon>Peronosporomycetes</taxon>
        <taxon>Peronosporales</taxon>
        <taxon>Peronosporaceae</taxon>
        <taxon>Peronosclerospora</taxon>
    </lineage>
</organism>
<keyword evidence="2" id="KW-1185">Reference proteome</keyword>